<sequence>MYHTKFKHSSNYTIDTFIQSKMSDLQFKRFINQTLRLKVYAFILWKMSDLLFKRSVNHSLGSRIYTFILLKYMSCNLEVHHITRFDGFIGNVKERLKV</sequence>
<feature type="non-terminal residue" evidence="1">
    <location>
        <position position="1"/>
    </location>
</feature>
<evidence type="ECO:0000313" key="1">
    <source>
        <dbReference type="EMBL" id="CAF4562188.1"/>
    </source>
</evidence>
<organism evidence="1 2">
    <name type="scientific">Rotaria magnacalcarata</name>
    <dbReference type="NCBI Taxonomy" id="392030"/>
    <lineage>
        <taxon>Eukaryota</taxon>
        <taxon>Metazoa</taxon>
        <taxon>Spiralia</taxon>
        <taxon>Gnathifera</taxon>
        <taxon>Rotifera</taxon>
        <taxon>Eurotatoria</taxon>
        <taxon>Bdelloidea</taxon>
        <taxon>Philodinida</taxon>
        <taxon>Philodinidae</taxon>
        <taxon>Rotaria</taxon>
    </lineage>
</organism>
<proteinExistence type="predicted"/>
<gene>
    <name evidence="1" type="ORF">GIL414_LOCUS37295</name>
</gene>
<accession>A0A8S2YJD7</accession>
<reference evidence="1" key="1">
    <citation type="submission" date="2021-02" db="EMBL/GenBank/DDBJ databases">
        <authorList>
            <person name="Nowell W R."/>
        </authorList>
    </citation>
    <scope>NUCLEOTIDE SEQUENCE</scope>
</reference>
<evidence type="ECO:0000313" key="2">
    <source>
        <dbReference type="Proteomes" id="UP000681720"/>
    </source>
</evidence>
<feature type="non-terminal residue" evidence="1">
    <location>
        <position position="98"/>
    </location>
</feature>
<comment type="caution">
    <text evidence="1">The sequence shown here is derived from an EMBL/GenBank/DDBJ whole genome shotgun (WGS) entry which is preliminary data.</text>
</comment>
<protein>
    <submittedName>
        <fullName evidence="1">Uncharacterized protein</fullName>
    </submittedName>
</protein>
<name>A0A8S2YJD7_9BILA</name>
<dbReference type="EMBL" id="CAJOBJ010095426">
    <property type="protein sequence ID" value="CAF4562188.1"/>
    <property type="molecule type" value="Genomic_DNA"/>
</dbReference>
<dbReference type="AlphaFoldDB" id="A0A8S2YJD7"/>
<dbReference type="Proteomes" id="UP000681720">
    <property type="component" value="Unassembled WGS sequence"/>
</dbReference>